<proteinExistence type="predicted"/>
<dbReference type="Proteomes" id="UP000441586">
    <property type="component" value="Unassembled WGS sequence"/>
</dbReference>
<evidence type="ECO:0000313" key="2">
    <source>
        <dbReference type="EMBL" id="KAE9630536.1"/>
    </source>
</evidence>
<evidence type="ECO:0000313" key="4">
    <source>
        <dbReference type="Proteomes" id="UP000305041"/>
    </source>
</evidence>
<accession>A0A6A4RLD9</accession>
<organism evidence="2 5">
    <name type="scientific">Parasedimentitalea maritima</name>
    <dbReference type="NCBI Taxonomy" id="2578117"/>
    <lineage>
        <taxon>Bacteria</taxon>
        <taxon>Pseudomonadati</taxon>
        <taxon>Pseudomonadota</taxon>
        <taxon>Alphaproteobacteria</taxon>
        <taxon>Rhodobacterales</taxon>
        <taxon>Paracoccaceae</taxon>
        <taxon>Parasedimentitalea</taxon>
    </lineage>
</organism>
<keyword evidence="4" id="KW-1185">Reference proteome</keyword>
<dbReference type="AlphaFoldDB" id="A0A5R8ZPM9"/>
<reference evidence="3 4" key="1">
    <citation type="submission" date="2019-05" db="EMBL/GenBank/DDBJ databases">
        <title>Draft genome sequence of Pelagicola sp. DSW4-44.</title>
        <authorList>
            <person name="Oh J."/>
        </authorList>
    </citation>
    <scope>NUCLEOTIDE SEQUENCE [LARGE SCALE GENOMIC DNA]</scope>
    <source>
        <strain evidence="3 4">DSW4-44</strain>
    </source>
</reference>
<accession>A0A5R8ZPM9</accession>
<comment type="caution">
    <text evidence="2">The sequence shown here is derived from an EMBL/GenBank/DDBJ whole genome shotgun (WGS) entry which is preliminary data.</text>
</comment>
<reference evidence="2 5" key="2">
    <citation type="submission" date="2019-12" db="EMBL/GenBank/DDBJ databases">
        <authorList>
            <person name="Zhang Y.-J."/>
        </authorList>
    </citation>
    <scope>NUCLEOTIDE SEQUENCE [LARGE SCALE GENOMIC DNA]</scope>
    <source>
        <strain evidence="2 5">H18S-6</strain>
    </source>
</reference>
<evidence type="ECO:0000313" key="5">
    <source>
        <dbReference type="Proteomes" id="UP000441586"/>
    </source>
</evidence>
<evidence type="ECO:0000313" key="3">
    <source>
        <dbReference type="EMBL" id="TLP67295.1"/>
    </source>
</evidence>
<dbReference type="InterPro" id="IPR028992">
    <property type="entry name" value="Hedgehog/Intein_dom"/>
</dbReference>
<dbReference type="RefSeq" id="WP_138162509.1">
    <property type="nucleotide sequence ID" value="NZ_VAUA01000003.1"/>
</dbReference>
<dbReference type="EMBL" id="WSFO01000004">
    <property type="protein sequence ID" value="KAE9630536.1"/>
    <property type="molecule type" value="Genomic_DNA"/>
</dbReference>
<dbReference type="Proteomes" id="UP000305041">
    <property type="component" value="Unassembled WGS sequence"/>
</dbReference>
<sequence length="260" mass="28077">MTIPHSLQRAANNSVETAAILQDPAALRAANRPQLRRYEVASLLPNGNVAETRHIAPALPLFESAFCAFTRGSLVTTETGPIAVEDLLPGDRIITHGGGAKTLMWKGCTSLIPGRPDNRGRSHKLTSFMGDCFGMQKPMSCVMAGPAARLLRTPPHLRTPSSDAPLLTSVEEFHDGMNIVETAPPTPVEMFHLCLDGHSVINIGGLDFETYHPGPKALHLISHAMRSLFLNMFSHIEQPSDFGPLAYARSGEAQIDPLSS</sequence>
<protein>
    <recommendedName>
        <fullName evidence="1">Hedgehog/Intein (Hint) domain-containing protein</fullName>
    </recommendedName>
</protein>
<name>A0A5R8ZPM9_9RHOB</name>
<gene>
    <name evidence="3" type="ORF">FEE96_08105</name>
    <name evidence="2" type="ORF">GP644_09050</name>
</gene>
<evidence type="ECO:0000259" key="1">
    <source>
        <dbReference type="Pfam" id="PF13403"/>
    </source>
</evidence>
<dbReference type="OrthoDB" id="6305173at2"/>
<dbReference type="EMBL" id="VAUA01000003">
    <property type="protein sequence ID" value="TLP67295.1"/>
    <property type="molecule type" value="Genomic_DNA"/>
</dbReference>
<dbReference type="Pfam" id="PF13403">
    <property type="entry name" value="Hint_2"/>
    <property type="match status" value="1"/>
</dbReference>
<feature type="domain" description="Hedgehog/Intein (Hint)" evidence="1">
    <location>
        <begin position="67"/>
        <end position="214"/>
    </location>
</feature>